<dbReference type="Gene3D" id="1.10.10.10">
    <property type="entry name" value="Winged helix-like DNA-binding domain superfamily/Winged helix DNA-binding domain"/>
    <property type="match status" value="1"/>
</dbReference>
<evidence type="ECO:0000259" key="5">
    <source>
        <dbReference type="PROSITE" id="PS50931"/>
    </source>
</evidence>
<dbReference type="PROSITE" id="PS50931">
    <property type="entry name" value="HTH_LYSR"/>
    <property type="match status" value="1"/>
</dbReference>
<keyword evidence="4" id="KW-0804">Transcription</keyword>
<feature type="domain" description="HTH lysR-type" evidence="5">
    <location>
        <begin position="1"/>
        <end position="59"/>
    </location>
</feature>
<keyword evidence="7" id="KW-1185">Reference proteome</keyword>
<dbReference type="Proteomes" id="UP001595683">
    <property type="component" value="Unassembled WGS sequence"/>
</dbReference>
<dbReference type="InterPro" id="IPR058163">
    <property type="entry name" value="LysR-type_TF_proteobact-type"/>
</dbReference>
<dbReference type="SUPFAM" id="SSF46785">
    <property type="entry name" value="Winged helix' DNA-binding domain"/>
    <property type="match status" value="1"/>
</dbReference>
<dbReference type="InterPro" id="IPR005119">
    <property type="entry name" value="LysR_subst-bd"/>
</dbReference>
<evidence type="ECO:0000256" key="2">
    <source>
        <dbReference type="ARBA" id="ARBA00023015"/>
    </source>
</evidence>
<evidence type="ECO:0000256" key="1">
    <source>
        <dbReference type="ARBA" id="ARBA00009437"/>
    </source>
</evidence>
<dbReference type="Pfam" id="PF00126">
    <property type="entry name" value="HTH_1"/>
    <property type="match status" value="1"/>
</dbReference>
<reference evidence="7" key="1">
    <citation type="journal article" date="2019" name="Int. J. Syst. Evol. Microbiol.">
        <title>The Global Catalogue of Microorganisms (GCM) 10K type strain sequencing project: providing services to taxonomists for standard genome sequencing and annotation.</title>
        <authorList>
            <consortium name="The Broad Institute Genomics Platform"/>
            <consortium name="The Broad Institute Genome Sequencing Center for Infectious Disease"/>
            <person name="Wu L."/>
            <person name="Ma J."/>
        </authorList>
    </citation>
    <scope>NUCLEOTIDE SEQUENCE [LARGE SCALE GENOMIC DNA]</scope>
    <source>
        <strain evidence="7">KCTC 42224</strain>
    </source>
</reference>
<proteinExistence type="inferred from homology"/>
<comment type="caution">
    <text evidence="6">The sequence shown here is derived from an EMBL/GenBank/DDBJ whole genome shotgun (WGS) entry which is preliminary data.</text>
</comment>
<dbReference type="EMBL" id="JBHRYE010000020">
    <property type="protein sequence ID" value="MFC3672150.1"/>
    <property type="molecule type" value="Genomic_DNA"/>
</dbReference>
<protein>
    <submittedName>
        <fullName evidence="6">LysR family transcriptional regulator</fullName>
    </submittedName>
</protein>
<sequence length="299" mass="32274">MDRLKTLQTFVCVAEHASFAEAGRRLNMSPTTVTRSIAALEASLGVSLLMRTTRSVRLTEEGAAFLDRARAGLAEIDGAFETARGSRLAPRGTLTVTAPVMFGRLHILPVVAELLGRYPDLHIRLLLLDRMVRMVEEGVDIAVRIADLRDSALHMQRIGEVRRVLSASPAYVQAHGMPGGLADLRRHHLIVLEDELGPQRGWGIETGGKGRLPRLSVNNVDAAIAAAVAGLGIVRTLSYQVADHLASGRLIPVPDGDHAPAVPVSLLFQSGRKDQPNIRAFIDVAQRQMAMTGIRSAST</sequence>
<dbReference type="RefSeq" id="WP_191325551.1">
    <property type="nucleotide sequence ID" value="NZ_BMZP01000019.1"/>
</dbReference>
<dbReference type="SUPFAM" id="SSF53850">
    <property type="entry name" value="Periplasmic binding protein-like II"/>
    <property type="match status" value="1"/>
</dbReference>
<organism evidence="6 7">
    <name type="scientific">Novosphingobium pokkalii</name>
    <dbReference type="NCBI Taxonomy" id="1770194"/>
    <lineage>
        <taxon>Bacteria</taxon>
        <taxon>Pseudomonadati</taxon>
        <taxon>Pseudomonadota</taxon>
        <taxon>Alphaproteobacteria</taxon>
        <taxon>Sphingomonadales</taxon>
        <taxon>Sphingomonadaceae</taxon>
        <taxon>Novosphingobium</taxon>
    </lineage>
</organism>
<dbReference type="InterPro" id="IPR036388">
    <property type="entry name" value="WH-like_DNA-bd_sf"/>
</dbReference>
<name>A0ABV7V3Y6_9SPHN</name>
<keyword evidence="3" id="KW-0238">DNA-binding</keyword>
<evidence type="ECO:0000313" key="7">
    <source>
        <dbReference type="Proteomes" id="UP001595683"/>
    </source>
</evidence>
<evidence type="ECO:0000313" key="6">
    <source>
        <dbReference type="EMBL" id="MFC3672150.1"/>
    </source>
</evidence>
<keyword evidence="2" id="KW-0805">Transcription regulation</keyword>
<dbReference type="PANTHER" id="PTHR30537">
    <property type="entry name" value="HTH-TYPE TRANSCRIPTIONAL REGULATOR"/>
    <property type="match status" value="1"/>
</dbReference>
<evidence type="ECO:0000256" key="3">
    <source>
        <dbReference type="ARBA" id="ARBA00023125"/>
    </source>
</evidence>
<dbReference type="InterPro" id="IPR036390">
    <property type="entry name" value="WH_DNA-bd_sf"/>
</dbReference>
<dbReference type="Pfam" id="PF03466">
    <property type="entry name" value="LysR_substrate"/>
    <property type="match status" value="1"/>
</dbReference>
<evidence type="ECO:0000256" key="4">
    <source>
        <dbReference type="ARBA" id="ARBA00023163"/>
    </source>
</evidence>
<accession>A0ABV7V3Y6</accession>
<gene>
    <name evidence="6" type="ORF">ACFOOT_12025</name>
</gene>
<dbReference type="PANTHER" id="PTHR30537:SF5">
    <property type="entry name" value="HTH-TYPE TRANSCRIPTIONAL ACTIVATOR TTDR-RELATED"/>
    <property type="match status" value="1"/>
</dbReference>
<comment type="similarity">
    <text evidence="1">Belongs to the LysR transcriptional regulatory family.</text>
</comment>
<dbReference type="InterPro" id="IPR000847">
    <property type="entry name" value="LysR_HTH_N"/>
</dbReference>
<dbReference type="Gene3D" id="3.40.190.290">
    <property type="match status" value="1"/>
</dbReference>